<dbReference type="EC" id="4.1.2.50" evidence="3"/>
<evidence type="ECO:0000256" key="1">
    <source>
        <dbReference type="ARBA" id="ARBA00005061"/>
    </source>
</evidence>
<dbReference type="AlphaFoldDB" id="A0A172RY43"/>
<dbReference type="InterPro" id="IPR038418">
    <property type="entry name" value="6-PTP_synth/QueD_sf"/>
</dbReference>
<evidence type="ECO:0000256" key="5">
    <source>
        <dbReference type="ARBA" id="ARBA00031449"/>
    </source>
</evidence>
<evidence type="ECO:0000256" key="2">
    <source>
        <dbReference type="ARBA" id="ARBA00008900"/>
    </source>
</evidence>
<protein>
    <recommendedName>
        <fullName evidence="4">6-carboxy-5,6,7,8-tetrahydropterin synthase</fullName>
        <ecNumber evidence="3">4.1.2.50</ecNumber>
    </recommendedName>
    <alternativeName>
        <fullName evidence="5">Queuosine biosynthesis protein QueD</fullName>
    </alternativeName>
</protein>
<accession>A0A172RY43</accession>
<evidence type="ECO:0000313" key="8">
    <source>
        <dbReference type="Proteomes" id="UP000182975"/>
    </source>
</evidence>
<evidence type="ECO:0000256" key="6">
    <source>
        <dbReference type="ARBA" id="ARBA00048807"/>
    </source>
</evidence>
<evidence type="ECO:0000256" key="3">
    <source>
        <dbReference type="ARBA" id="ARBA00012982"/>
    </source>
</evidence>
<dbReference type="RefSeq" id="WP_066662269.1">
    <property type="nucleotide sequence ID" value="NZ_CP011402.1"/>
</dbReference>
<proteinExistence type="inferred from homology"/>
<reference evidence="8" key="1">
    <citation type="submission" date="2016-10" db="EMBL/GenBank/DDBJ databases">
        <authorList>
            <person name="Varghese N."/>
        </authorList>
    </citation>
    <scope>NUCLEOTIDE SEQUENCE [LARGE SCALE GENOMIC DNA]</scope>
    <source>
        <strain evidence="8">DSM 21843</strain>
    </source>
</reference>
<dbReference type="SUPFAM" id="SSF55620">
    <property type="entry name" value="Tetrahydrobiopterin biosynthesis enzymes-like"/>
    <property type="match status" value="1"/>
</dbReference>
<sequence>MYGLKTESCFDSAHFLSDYYGKCENLHGHRWKVVAYLRQPSLRTQGTMRDMVVDFGEFKKAVRELTEAFDHTFLVEEGTLSDATIEALRGEGFAPTIVPFRTTAENLARHFYDSLAAKGFPVSQIDCYETPLNCASYFGEGE</sequence>
<gene>
    <name evidence="7" type="ORF">SAMN02910314_01610</name>
</gene>
<dbReference type="Pfam" id="PF01242">
    <property type="entry name" value="PTPS"/>
    <property type="match status" value="1"/>
</dbReference>
<keyword evidence="8" id="KW-1185">Reference proteome</keyword>
<evidence type="ECO:0000313" key="7">
    <source>
        <dbReference type="EMBL" id="SEO91482.1"/>
    </source>
</evidence>
<dbReference type="PANTHER" id="PTHR12589:SF8">
    <property type="entry name" value="6-CARBOXY-5,6,7,8-TETRAHYDROPTERIN SYNTHASE"/>
    <property type="match status" value="1"/>
</dbReference>
<dbReference type="Proteomes" id="UP000182975">
    <property type="component" value="Unassembled WGS sequence"/>
</dbReference>
<comment type="pathway">
    <text evidence="1">Purine metabolism; 7-cyano-7-deazaguanine biosynthesis.</text>
</comment>
<comment type="catalytic activity">
    <reaction evidence="6">
        <text>7,8-dihydroneopterin 3'-triphosphate + H2O = 6-carboxy-5,6,7,8-tetrahydropterin + triphosphate + acetaldehyde + 2 H(+)</text>
        <dbReference type="Rhea" id="RHEA:27966"/>
        <dbReference type="ChEBI" id="CHEBI:15343"/>
        <dbReference type="ChEBI" id="CHEBI:15377"/>
        <dbReference type="ChEBI" id="CHEBI:15378"/>
        <dbReference type="ChEBI" id="CHEBI:18036"/>
        <dbReference type="ChEBI" id="CHEBI:58462"/>
        <dbReference type="ChEBI" id="CHEBI:61032"/>
        <dbReference type="EC" id="4.1.2.50"/>
    </reaction>
</comment>
<comment type="similarity">
    <text evidence="2">Belongs to the PTPS family. QueD subfamily.</text>
</comment>
<dbReference type="UniPathway" id="UPA00391"/>
<dbReference type="STRING" id="79604.AAY81_05235"/>
<dbReference type="KEGG" id="ddt:AAY81_05235"/>
<dbReference type="PANTHER" id="PTHR12589">
    <property type="entry name" value="PYRUVOYL TETRAHYDROBIOPTERIN SYNTHASE"/>
    <property type="match status" value="1"/>
</dbReference>
<dbReference type="OrthoDB" id="9804698at2"/>
<dbReference type="PATRIC" id="fig|79604.3.peg.1067"/>
<organism evidence="7 8">
    <name type="scientific">Denitrobacterium detoxificans</name>
    <dbReference type="NCBI Taxonomy" id="79604"/>
    <lineage>
        <taxon>Bacteria</taxon>
        <taxon>Bacillati</taxon>
        <taxon>Actinomycetota</taxon>
        <taxon>Coriobacteriia</taxon>
        <taxon>Eggerthellales</taxon>
        <taxon>Eggerthellaceae</taxon>
        <taxon>Denitrobacterium</taxon>
    </lineage>
</organism>
<dbReference type="Gene3D" id="3.30.479.10">
    <property type="entry name" value="6-pyruvoyl tetrahydropterin synthase/QueD"/>
    <property type="match status" value="2"/>
</dbReference>
<dbReference type="InterPro" id="IPR007115">
    <property type="entry name" value="6-PTP_synth/QueD"/>
</dbReference>
<dbReference type="EMBL" id="FOEC01000011">
    <property type="protein sequence ID" value="SEO91482.1"/>
    <property type="molecule type" value="Genomic_DNA"/>
</dbReference>
<evidence type="ECO:0000256" key="4">
    <source>
        <dbReference type="ARBA" id="ARBA00018141"/>
    </source>
</evidence>
<name>A0A172RY43_9ACTN</name>
<dbReference type="GO" id="GO:0070497">
    <property type="term" value="F:6-carboxytetrahydropterin synthase activity"/>
    <property type="evidence" value="ECO:0007669"/>
    <property type="project" value="UniProtKB-EC"/>
</dbReference>